<keyword evidence="2" id="KW-1185">Reference proteome</keyword>
<organism evidence="1 2">
    <name type="scientific">Stichopus japonicus</name>
    <name type="common">Sea cucumber</name>
    <dbReference type="NCBI Taxonomy" id="307972"/>
    <lineage>
        <taxon>Eukaryota</taxon>
        <taxon>Metazoa</taxon>
        <taxon>Echinodermata</taxon>
        <taxon>Eleutherozoa</taxon>
        <taxon>Echinozoa</taxon>
        <taxon>Holothuroidea</taxon>
        <taxon>Aspidochirotacea</taxon>
        <taxon>Aspidochirotida</taxon>
        <taxon>Stichopodidae</taxon>
        <taxon>Apostichopus</taxon>
    </lineage>
</organism>
<proteinExistence type="predicted"/>
<dbReference type="Proteomes" id="UP000230750">
    <property type="component" value="Unassembled WGS sequence"/>
</dbReference>
<comment type="caution">
    <text evidence="1">The sequence shown here is derived from an EMBL/GenBank/DDBJ whole genome shotgun (WGS) entry which is preliminary data.</text>
</comment>
<evidence type="ECO:0000313" key="2">
    <source>
        <dbReference type="Proteomes" id="UP000230750"/>
    </source>
</evidence>
<dbReference type="AlphaFoldDB" id="A0A2G8LDU3"/>
<evidence type="ECO:0008006" key="3">
    <source>
        <dbReference type="Google" id="ProtNLM"/>
    </source>
</evidence>
<evidence type="ECO:0000313" key="1">
    <source>
        <dbReference type="EMBL" id="PIK58439.1"/>
    </source>
</evidence>
<dbReference type="OrthoDB" id="4062651at2759"/>
<name>A0A2G8LDU3_STIJA</name>
<reference evidence="1 2" key="1">
    <citation type="journal article" date="2017" name="PLoS Biol.">
        <title>The sea cucumber genome provides insights into morphological evolution and visceral regeneration.</title>
        <authorList>
            <person name="Zhang X."/>
            <person name="Sun L."/>
            <person name="Yuan J."/>
            <person name="Sun Y."/>
            <person name="Gao Y."/>
            <person name="Zhang L."/>
            <person name="Li S."/>
            <person name="Dai H."/>
            <person name="Hamel J.F."/>
            <person name="Liu C."/>
            <person name="Yu Y."/>
            <person name="Liu S."/>
            <person name="Lin W."/>
            <person name="Guo K."/>
            <person name="Jin S."/>
            <person name="Xu P."/>
            <person name="Storey K.B."/>
            <person name="Huan P."/>
            <person name="Zhang T."/>
            <person name="Zhou Y."/>
            <person name="Zhang J."/>
            <person name="Lin C."/>
            <person name="Li X."/>
            <person name="Xing L."/>
            <person name="Huo D."/>
            <person name="Sun M."/>
            <person name="Wang L."/>
            <person name="Mercier A."/>
            <person name="Li F."/>
            <person name="Yang H."/>
            <person name="Xiang J."/>
        </authorList>
    </citation>
    <scope>NUCLEOTIDE SEQUENCE [LARGE SCALE GENOMIC DNA]</scope>
    <source>
        <strain evidence="1">Shaxun</strain>
        <tissue evidence="1">Muscle</tissue>
    </source>
</reference>
<gene>
    <name evidence="1" type="ORF">BSL78_04660</name>
</gene>
<dbReference type="SUPFAM" id="SSF56112">
    <property type="entry name" value="Protein kinase-like (PK-like)"/>
    <property type="match status" value="1"/>
</dbReference>
<sequence>MRSNRVLAPSSKERYQKHQLSTLKSSPMFQLTKEEKEDIIADVGKALKHLHTVGVTHGNVNEDYVIVDELHHGNKRAYLLMFSSPKEKSDSKQEENSADHNELELLEVKLSKTKDGFAEDLKQLEMFSLRLKAEE</sequence>
<protein>
    <recommendedName>
        <fullName evidence="3">Protein kinase domain-containing protein</fullName>
    </recommendedName>
</protein>
<accession>A0A2G8LDU3</accession>
<dbReference type="Gene3D" id="1.10.510.10">
    <property type="entry name" value="Transferase(Phosphotransferase) domain 1"/>
    <property type="match status" value="1"/>
</dbReference>
<dbReference type="Pfam" id="PF06293">
    <property type="entry name" value="Kdo"/>
    <property type="match status" value="1"/>
</dbReference>
<dbReference type="EMBL" id="MRZV01000113">
    <property type="protein sequence ID" value="PIK58439.1"/>
    <property type="molecule type" value="Genomic_DNA"/>
</dbReference>
<dbReference type="InterPro" id="IPR011009">
    <property type="entry name" value="Kinase-like_dom_sf"/>
</dbReference>